<keyword evidence="7 25" id="KW-0274">FAD</keyword>
<evidence type="ECO:0000256" key="4">
    <source>
        <dbReference type="ARBA" id="ARBA00022553"/>
    </source>
</evidence>
<name>A0ABQ9E6C9_TEGGR</name>
<evidence type="ECO:0000256" key="12">
    <source>
        <dbReference type="ARBA" id="ARBA00023098"/>
    </source>
</evidence>
<comment type="subcellular location">
    <subcellularLocation>
        <location evidence="25">Endoplasmic reticulum membrane</location>
    </subcellularLocation>
    <subcellularLocation>
        <location evidence="1">Microsome membrane</location>
    </subcellularLocation>
</comment>
<evidence type="ECO:0000256" key="8">
    <source>
        <dbReference type="ARBA" id="ARBA00022848"/>
    </source>
</evidence>
<keyword evidence="3" id="KW-0488">Methylation</keyword>
<comment type="function">
    <text evidence="14">Acts as a Baeyer-Villiger monooxygenase on a broad range of substrates. Catalyzes the insertion of an oxygen atom into a carbon-carbon bond adjacent to a carbonyl, which converts ketones to esters. Active on diverse carbonyl compounds, whereas soft nucleophiles are mostly non- or poorly reactive. In contrast with other forms of FMO it is non- or poorly active on 'classical' substrates such as drugs, pesticides, and dietary components containing soft nucleophilic heteroatoms. Able to oxidize drug molecules bearing a carbonyl group on an aliphatic chain, such as nabumetone and pentoxifylline. Also, in the absence of substrates, shows slow but yet significant NADPH oxidase activity. Acts as a positive modulator of cholesterol biosynthesis as well as glucose homeostasis, promoting metabolic aging via pleiotropic effects.</text>
</comment>
<dbReference type="InterPro" id="IPR002257">
    <property type="entry name" value="Flavin_mOase_5"/>
</dbReference>
<dbReference type="InterPro" id="IPR000960">
    <property type="entry name" value="Flavin_mOase"/>
</dbReference>
<comment type="catalytic activity">
    <reaction evidence="21">
        <text>(2E)-geranial + NADPH + O2 + H(+) = (1E)-2,6-dimethylhepta-1,5-dien-1-yl formate + NADP(+) + H2O</text>
        <dbReference type="Rhea" id="RHEA:54860"/>
        <dbReference type="ChEBI" id="CHEBI:15377"/>
        <dbReference type="ChEBI" id="CHEBI:15378"/>
        <dbReference type="ChEBI" id="CHEBI:15379"/>
        <dbReference type="ChEBI" id="CHEBI:16980"/>
        <dbReference type="ChEBI" id="CHEBI:57783"/>
        <dbReference type="ChEBI" id="CHEBI:58349"/>
        <dbReference type="ChEBI" id="CHEBI:138375"/>
    </reaction>
    <physiologicalReaction direction="left-to-right" evidence="21">
        <dbReference type="Rhea" id="RHEA:54861"/>
    </physiologicalReaction>
</comment>
<sequence length="548" mass="62264">MSTVKKVAIIGAGASGLTAIKCCLDEGLEPVCFERMNYISGLWHYTEDVEDGQACVMKATTINSSKEMMCFSDFSIPKEYPMFMHNTYVDKYFNMYAEKHDLKKYIRFETEILRVFKTGDFLNCEKKWNLEAKDKITGIKESLVFDAVMVCTGHHANKYIPDFEGISEFQGDIIHTHEYKHSKGYEGKRVLVIGIGNSGVDTAVDLTTNTVKVYLSTRRGSWITSRMAENGAPADMIFGNRFGLFIAHLCPKLVNGMVEKNLNKRFDHKKFALQPKHPFFGAHPTVNDCLPNKIASGEIVIKPDIKCLTKTGVRFLDNTFEDIDAVVLATGFKIGFPFIDIHSLNNIQKNEVNLYKLIFPPNLENTLAIIGCVQPIGATIPISEMQSRVVTRVFKGIVKLPSKAKMWREIKNRHEQIARQYVTSQRHTIQVNYIGYMDELADMIGCKPNLLKLDPSLAVQCFFGPCTSYQYRLTGPGAWSGAREAIMTSWERTFYPLRTRQLNIEEKPSGSVSRRSFVFIGFMLLAVPFAAWILNSWSHHEYRIPWTL</sequence>
<evidence type="ECO:0000256" key="18">
    <source>
        <dbReference type="ARBA" id="ARBA00047864"/>
    </source>
</evidence>
<dbReference type="PRINTS" id="PR01125">
    <property type="entry name" value="FMOXYGENASE5"/>
</dbReference>
<comment type="catalytic activity">
    <reaction evidence="18">
        <text>NADPH + O2 + H(+) = H2O2 + NADP(+)</text>
        <dbReference type="Rhea" id="RHEA:11260"/>
        <dbReference type="ChEBI" id="CHEBI:15378"/>
        <dbReference type="ChEBI" id="CHEBI:15379"/>
        <dbReference type="ChEBI" id="CHEBI:16240"/>
        <dbReference type="ChEBI" id="CHEBI:57783"/>
        <dbReference type="ChEBI" id="CHEBI:58349"/>
        <dbReference type="EC" id="1.6.3.1"/>
    </reaction>
    <physiologicalReaction direction="left-to-right" evidence="18">
        <dbReference type="Rhea" id="RHEA:11261"/>
    </physiologicalReaction>
</comment>
<evidence type="ECO:0000256" key="19">
    <source>
        <dbReference type="ARBA" id="ARBA00047977"/>
    </source>
</evidence>
<gene>
    <name evidence="28" type="ORF">KUTeg_022483</name>
</gene>
<dbReference type="EMBL" id="JARBDR010000919">
    <property type="protein sequence ID" value="KAJ8300964.1"/>
    <property type="molecule type" value="Genomic_DNA"/>
</dbReference>
<evidence type="ECO:0000256" key="25">
    <source>
        <dbReference type="PIRNR" id="PIRNR000332"/>
    </source>
</evidence>
<dbReference type="Pfam" id="PF00743">
    <property type="entry name" value="FMO-like"/>
    <property type="match status" value="1"/>
</dbReference>
<comment type="catalytic activity">
    <reaction evidence="23">
        <text>N,N-dimethylaniline + NADPH + O2 + H(+) = N,N-dimethylaniline N-oxide + NADP(+) + H2O</text>
        <dbReference type="Rhea" id="RHEA:24468"/>
        <dbReference type="ChEBI" id="CHEBI:15377"/>
        <dbReference type="ChEBI" id="CHEBI:15378"/>
        <dbReference type="ChEBI" id="CHEBI:15379"/>
        <dbReference type="ChEBI" id="CHEBI:16269"/>
        <dbReference type="ChEBI" id="CHEBI:17735"/>
        <dbReference type="ChEBI" id="CHEBI:57783"/>
        <dbReference type="ChEBI" id="CHEBI:58349"/>
        <dbReference type="EC" id="1.14.13.8"/>
    </reaction>
    <physiologicalReaction direction="left-to-right" evidence="23">
        <dbReference type="Rhea" id="RHEA:24469"/>
    </physiologicalReaction>
</comment>
<evidence type="ECO:0000313" key="29">
    <source>
        <dbReference type="Proteomes" id="UP001217089"/>
    </source>
</evidence>
<evidence type="ECO:0000256" key="17">
    <source>
        <dbReference type="ARBA" id="ARBA00047855"/>
    </source>
</evidence>
<evidence type="ECO:0000256" key="11">
    <source>
        <dbReference type="ARBA" id="ARBA00023002"/>
    </source>
</evidence>
<evidence type="ECO:0000256" key="27">
    <source>
        <dbReference type="SAM" id="Phobius"/>
    </source>
</evidence>
<dbReference type="Proteomes" id="UP001217089">
    <property type="component" value="Unassembled WGS sequence"/>
</dbReference>
<protein>
    <recommendedName>
        <fullName evidence="26">Flavin-containing monooxygenase</fullName>
        <ecNumber evidence="26">1.-.-.-</ecNumber>
    </recommendedName>
</protein>
<keyword evidence="6 27" id="KW-0812">Transmembrane</keyword>
<evidence type="ECO:0000256" key="10">
    <source>
        <dbReference type="ARBA" id="ARBA00022989"/>
    </source>
</evidence>
<comment type="catalytic activity">
    <reaction evidence="16">
        <text>heptan-2-one + NADPH + O2 + H(+) = pentyl acetate + NADP(+) + H2O</text>
        <dbReference type="Rhea" id="RHEA:54836"/>
        <dbReference type="ChEBI" id="CHEBI:5672"/>
        <dbReference type="ChEBI" id="CHEBI:15377"/>
        <dbReference type="ChEBI" id="CHEBI:15378"/>
        <dbReference type="ChEBI" id="CHEBI:15379"/>
        <dbReference type="ChEBI" id="CHEBI:57783"/>
        <dbReference type="ChEBI" id="CHEBI:58349"/>
        <dbReference type="ChEBI" id="CHEBI:87362"/>
    </reaction>
    <physiologicalReaction direction="left-to-right" evidence="16">
        <dbReference type="Rhea" id="RHEA:54837"/>
    </physiologicalReaction>
</comment>
<keyword evidence="5 25" id="KW-0285">Flavoprotein</keyword>
<evidence type="ECO:0000256" key="5">
    <source>
        <dbReference type="ARBA" id="ARBA00022630"/>
    </source>
</evidence>
<dbReference type="PIRSF" id="PIRSF000332">
    <property type="entry name" value="FMO"/>
    <property type="match status" value="1"/>
</dbReference>
<dbReference type="InterPro" id="IPR036188">
    <property type="entry name" value="FAD/NAD-bd_sf"/>
</dbReference>
<evidence type="ECO:0000256" key="15">
    <source>
        <dbReference type="ARBA" id="ARBA00047426"/>
    </source>
</evidence>
<keyword evidence="11 25" id="KW-0560">Oxidoreductase</keyword>
<keyword evidence="8" id="KW-0492">Microsome</keyword>
<evidence type="ECO:0000256" key="21">
    <source>
        <dbReference type="ARBA" id="ARBA00048989"/>
    </source>
</evidence>
<evidence type="ECO:0000256" key="23">
    <source>
        <dbReference type="ARBA" id="ARBA00049443"/>
    </source>
</evidence>
<evidence type="ECO:0000256" key="9">
    <source>
        <dbReference type="ARBA" id="ARBA00022857"/>
    </source>
</evidence>
<comment type="catalytic activity">
    <reaction evidence="20">
        <text>octan-3-one + NADPH + O2 + H(+) = ethyl hexanoate + NADP(+) + H2O</text>
        <dbReference type="Rhea" id="RHEA:54856"/>
        <dbReference type="ChEBI" id="CHEBI:15377"/>
        <dbReference type="ChEBI" id="CHEBI:15378"/>
        <dbReference type="ChEBI" id="CHEBI:15379"/>
        <dbReference type="ChEBI" id="CHEBI:57783"/>
        <dbReference type="ChEBI" id="CHEBI:58349"/>
        <dbReference type="ChEBI" id="CHEBI:80946"/>
        <dbReference type="ChEBI" id="CHEBI:86055"/>
    </reaction>
    <physiologicalReaction direction="left-to-right" evidence="20">
        <dbReference type="Rhea" id="RHEA:54857"/>
    </physiologicalReaction>
</comment>
<comment type="cofactor">
    <cofactor evidence="25 26">
        <name>FAD</name>
        <dbReference type="ChEBI" id="CHEBI:57692"/>
    </cofactor>
</comment>
<keyword evidence="29" id="KW-1185">Reference proteome</keyword>
<comment type="catalytic activity">
    <reaction evidence="22">
        <text>heptan-4-one + NADPH + O2 + H(+) = propyl butanoate + NADP(+) + H2O</text>
        <dbReference type="Rhea" id="RHEA:54852"/>
        <dbReference type="ChEBI" id="CHEBI:15377"/>
        <dbReference type="ChEBI" id="CHEBI:15378"/>
        <dbReference type="ChEBI" id="CHEBI:15379"/>
        <dbReference type="ChEBI" id="CHEBI:57783"/>
        <dbReference type="ChEBI" id="CHEBI:58349"/>
        <dbReference type="ChEBI" id="CHEBI:89484"/>
        <dbReference type="ChEBI" id="CHEBI:89719"/>
    </reaction>
    <physiologicalReaction direction="left-to-right" evidence="22">
        <dbReference type="Rhea" id="RHEA:54853"/>
    </physiologicalReaction>
</comment>
<evidence type="ECO:0000256" key="20">
    <source>
        <dbReference type="ARBA" id="ARBA00048459"/>
    </source>
</evidence>
<keyword evidence="25" id="KW-0256">Endoplasmic reticulum</keyword>
<evidence type="ECO:0000256" key="22">
    <source>
        <dbReference type="ARBA" id="ARBA00048990"/>
    </source>
</evidence>
<dbReference type="PRINTS" id="PR00370">
    <property type="entry name" value="FMOXYGENASE"/>
</dbReference>
<keyword evidence="13 25" id="KW-0472">Membrane</keyword>
<evidence type="ECO:0000256" key="3">
    <source>
        <dbReference type="ARBA" id="ARBA00022481"/>
    </source>
</evidence>
<comment type="catalytic activity">
    <reaction evidence="19">
        <text>hexan-3-one + NADPH + O2 + H(+) = ethyl butanoate + NADP(+) + H2O</text>
        <dbReference type="Rhea" id="RHEA:54844"/>
        <dbReference type="ChEBI" id="CHEBI:15377"/>
        <dbReference type="ChEBI" id="CHEBI:15378"/>
        <dbReference type="ChEBI" id="CHEBI:15379"/>
        <dbReference type="ChEBI" id="CHEBI:57783"/>
        <dbReference type="ChEBI" id="CHEBI:58349"/>
        <dbReference type="ChEBI" id="CHEBI:88764"/>
        <dbReference type="ChEBI" id="CHEBI:89891"/>
    </reaction>
    <physiologicalReaction direction="left-to-right" evidence="19">
        <dbReference type="Rhea" id="RHEA:54845"/>
    </physiologicalReaction>
</comment>
<evidence type="ECO:0000313" key="28">
    <source>
        <dbReference type="EMBL" id="KAJ8300964.1"/>
    </source>
</evidence>
<keyword evidence="9 25" id="KW-0521">NADP</keyword>
<dbReference type="PANTHER" id="PTHR23023">
    <property type="entry name" value="DIMETHYLANILINE MONOOXYGENASE"/>
    <property type="match status" value="1"/>
</dbReference>
<comment type="catalytic activity">
    <reaction evidence="15">
        <text>hexan-3-one + NADPH + O2 + H(+) = propyl propanoate + NADP(+) + H2O</text>
        <dbReference type="Rhea" id="RHEA:54848"/>
        <dbReference type="ChEBI" id="CHEBI:15377"/>
        <dbReference type="ChEBI" id="CHEBI:15378"/>
        <dbReference type="ChEBI" id="CHEBI:15379"/>
        <dbReference type="ChEBI" id="CHEBI:57783"/>
        <dbReference type="ChEBI" id="CHEBI:58349"/>
        <dbReference type="ChEBI" id="CHEBI:89828"/>
        <dbReference type="ChEBI" id="CHEBI:89891"/>
    </reaction>
    <physiologicalReaction direction="left-to-right" evidence="15">
        <dbReference type="Rhea" id="RHEA:54849"/>
    </physiologicalReaction>
</comment>
<dbReference type="Gene3D" id="3.50.50.60">
    <property type="entry name" value="FAD/NAD(P)-binding domain"/>
    <property type="match status" value="2"/>
</dbReference>
<organism evidence="28 29">
    <name type="scientific">Tegillarca granosa</name>
    <name type="common">Malaysian cockle</name>
    <name type="synonym">Anadara granosa</name>
    <dbReference type="NCBI Taxonomy" id="220873"/>
    <lineage>
        <taxon>Eukaryota</taxon>
        <taxon>Metazoa</taxon>
        <taxon>Spiralia</taxon>
        <taxon>Lophotrochozoa</taxon>
        <taxon>Mollusca</taxon>
        <taxon>Bivalvia</taxon>
        <taxon>Autobranchia</taxon>
        <taxon>Pteriomorphia</taxon>
        <taxon>Arcoida</taxon>
        <taxon>Arcoidea</taxon>
        <taxon>Arcidae</taxon>
        <taxon>Tegillarca</taxon>
    </lineage>
</organism>
<reference evidence="28 29" key="1">
    <citation type="submission" date="2022-12" db="EMBL/GenBank/DDBJ databases">
        <title>Chromosome-level genome of Tegillarca granosa.</title>
        <authorList>
            <person name="Kim J."/>
        </authorList>
    </citation>
    <scope>NUCLEOTIDE SEQUENCE [LARGE SCALE GENOMIC DNA]</scope>
    <source>
        <strain evidence="28">Teg-2019</strain>
        <tissue evidence="28">Adductor muscle</tissue>
    </source>
</reference>
<dbReference type="SUPFAM" id="SSF51905">
    <property type="entry name" value="FAD/NAD(P)-binding domain"/>
    <property type="match status" value="2"/>
</dbReference>
<evidence type="ECO:0000256" key="13">
    <source>
        <dbReference type="ARBA" id="ARBA00023136"/>
    </source>
</evidence>
<evidence type="ECO:0000256" key="14">
    <source>
        <dbReference type="ARBA" id="ARBA00045722"/>
    </source>
</evidence>
<keyword evidence="10 27" id="KW-1133">Transmembrane helix</keyword>
<evidence type="ECO:0000256" key="7">
    <source>
        <dbReference type="ARBA" id="ARBA00022827"/>
    </source>
</evidence>
<comment type="catalytic activity">
    <reaction evidence="17">
        <text>sulcatone + NADPH + O2 + H(+) = 4-methylpent-3-en-1-yl acetate + NADP(+) + H2O</text>
        <dbReference type="Rhea" id="RHEA:54864"/>
        <dbReference type="ChEBI" id="CHEBI:15377"/>
        <dbReference type="ChEBI" id="CHEBI:15378"/>
        <dbReference type="ChEBI" id="CHEBI:15379"/>
        <dbReference type="ChEBI" id="CHEBI:16310"/>
        <dbReference type="ChEBI" id="CHEBI:57783"/>
        <dbReference type="ChEBI" id="CHEBI:58349"/>
        <dbReference type="ChEBI" id="CHEBI:138373"/>
    </reaction>
    <physiologicalReaction direction="left-to-right" evidence="17">
        <dbReference type="Rhea" id="RHEA:54865"/>
    </physiologicalReaction>
</comment>
<evidence type="ECO:0000256" key="24">
    <source>
        <dbReference type="ARBA" id="ARBA00049475"/>
    </source>
</evidence>
<evidence type="ECO:0000256" key="2">
    <source>
        <dbReference type="ARBA" id="ARBA00009183"/>
    </source>
</evidence>
<feature type="transmembrane region" description="Helical" evidence="27">
    <location>
        <begin position="516"/>
        <end position="534"/>
    </location>
</feature>
<keyword evidence="12" id="KW-0443">Lipid metabolism</keyword>
<accession>A0ABQ9E6C9</accession>
<evidence type="ECO:0000256" key="6">
    <source>
        <dbReference type="ARBA" id="ARBA00022692"/>
    </source>
</evidence>
<keyword evidence="4" id="KW-0597">Phosphoprotein</keyword>
<evidence type="ECO:0000256" key="26">
    <source>
        <dbReference type="RuleBase" id="RU361177"/>
    </source>
</evidence>
<evidence type="ECO:0000256" key="1">
    <source>
        <dbReference type="ARBA" id="ARBA00004524"/>
    </source>
</evidence>
<dbReference type="InterPro" id="IPR050346">
    <property type="entry name" value="FMO-like"/>
</dbReference>
<dbReference type="InterPro" id="IPR020946">
    <property type="entry name" value="Flavin_mOase-like"/>
</dbReference>
<comment type="similarity">
    <text evidence="2 25 26">Belongs to the FMO family.</text>
</comment>
<proteinExistence type="inferred from homology"/>
<comment type="catalytic activity">
    <reaction evidence="24">
        <text>octan-3-one + NADPH + O2 + H(+) = pentyl propanoate + NADP(+) + H2O</text>
        <dbReference type="Rhea" id="RHEA:54840"/>
        <dbReference type="ChEBI" id="CHEBI:15377"/>
        <dbReference type="ChEBI" id="CHEBI:15378"/>
        <dbReference type="ChEBI" id="CHEBI:15379"/>
        <dbReference type="ChEBI" id="CHEBI:57783"/>
        <dbReference type="ChEBI" id="CHEBI:58349"/>
        <dbReference type="ChEBI" id="CHEBI:80946"/>
        <dbReference type="ChEBI" id="CHEBI:87373"/>
    </reaction>
    <physiologicalReaction direction="left-to-right" evidence="24">
        <dbReference type="Rhea" id="RHEA:54841"/>
    </physiologicalReaction>
</comment>
<comment type="caution">
    <text evidence="28">The sequence shown here is derived from an EMBL/GenBank/DDBJ whole genome shotgun (WGS) entry which is preliminary data.</text>
</comment>
<keyword evidence="25 26" id="KW-0503">Monooxygenase</keyword>
<dbReference type="EC" id="1.-.-.-" evidence="26"/>
<evidence type="ECO:0000256" key="16">
    <source>
        <dbReference type="ARBA" id="ARBA00047574"/>
    </source>
</evidence>